<evidence type="ECO:0000313" key="2">
    <source>
        <dbReference type="Proteomes" id="UP000253209"/>
    </source>
</evidence>
<proteinExistence type="predicted"/>
<dbReference type="Proteomes" id="UP000253209">
    <property type="component" value="Unassembled WGS sequence"/>
</dbReference>
<name>A0A367GL91_9SPHI</name>
<dbReference type="AlphaFoldDB" id="A0A367GL91"/>
<dbReference type="EMBL" id="QGDC01000010">
    <property type="protein sequence ID" value="RCH53775.1"/>
    <property type="molecule type" value="Genomic_DNA"/>
</dbReference>
<evidence type="ECO:0000313" key="1">
    <source>
        <dbReference type="EMBL" id="RCH53775.1"/>
    </source>
</evidence>
<reference evidence="1 2" key="1">
    <citation type="submission" date="2018-05" db="EMBL/GenBank/DDBJ databases">
        <title>Mucilaginibacter hurinus sp. nov., isolated from briquette warehouse soil.</title>
        <authorList>
            <person name="Choi L."/>
        </authorList>
    </citation>
    <scope>NUCLEOTIDE SEQUENCE [LARGE SCALE GENOMIC DNA]</scope>
    <source>
        <strain evidence="1 2">ZR32</strain>
    </source>
</reference>
<organism evidence="1 2">
    <name type="scientific">Mucilaginibacter hurinus</name>
    <dbReference type="NCBI Taxonomy" id="2201324"/>
    <lineage>
        <taxon>Bacteria</taxon>
        <taxon>Pseudomonadati</taxon>
        <taxon>Bacteroidota</taxon>
        <taxon>Sphingobacteriia</taxon>
        <taxon>Sphingobacteriales</taxon>
        <taxon>Sphingobacteriaceae</taxon>
        <taxon>Mucilaginibacter</taxon>
    </lineage>
</organism>
<protein>
    <submittedName>
        <fullName evidence="1">Uncharacterized protein</fullName>
    </submittedName>
</protein>
<accession>A0A367GL91</accession>
<keyword evidence="2" id="KW-1185">Reference proteome</keyword>
<sequence>MEFDYLPDAALQQKVNELTGNVSADIKIKIDSISLKYMDSGTGTIYFNTEYLLEAAKSAGEIKDFHEKLSSLLSEMANGLIVQCTAKLKAALPAWCLLKDERSAAQPVLAWMHWVFYVAAADHDDSNIKHIANSFISRLDDNGLTDASIIEGLHFYPSIGNSLVIYTDPGLVSNKHFGALEGMVGYLNCNWLAMSEMDKKLFYQINELSRNNHILKLKDLEIKYNLIHDTFEQITLFKSI</sequence>
<comment type="caution">
    <text evidence="1">The sequence shown here is derived from an EMBL/GenBank/DDBJ whole genome shotgun (WGS) entry which is preliminary data.</text>
</comment>
<gene>
    <name evidence="1" type="ORF">DJ568_16185</name>
</gene>